<organism evidence="4 5">
    <name type="scientific">Bordetella genomosp. 5</name>
    <dbReference type="NCBI Taxonomy" id="1395608"/>
    <lineage>
        <taxon>Bacteria</taxon>
        <taxon>Pseudomonadati</taxon>
        <taxon>Pseudomonadota</taxon>
        <taxon>Betaproteobacteria</taxon>
        <taxon>Burkholderiales</taxon>
        <taxon>Alcaligenaceae</taxon>
        <taxon>Bordetella</taxon>
    </lineage>
</organism>
<dbReference type="PROSITE" id="PS51471">
    <property type="entry name" value="FE2OG_OXY"/>
    <property type="match status" value="1"/>
</dbReference>
<dbReference type="AlphaFoldDB" id="A0A261U2N1"/>
<dbReference type="InterPro" id="IPR018655">
    <property type="entry name" value="DUF2086"/>
</dbReference>
<dbReference type="GO" id="GO:0016491">
    <property type="term" value="F:oxidoreductase activity"/>
    <property type="evidence" value="ECO:0007669"/>
    <property type="project" value="UniProtKB-KW"/>
</dbReference>
<reference evidence="4 5" key="1">
    <citation type="submission" date="2017-05" db="EMBL/GenBank/DDBJ databases">
        <title>Complete and WGS of Bordetella genogroups.</title>
        <authorList>
            <person name="Spilker T."/>
            <person name="LiPuma J."/>
        </authorList>
    </citation>
    <scope>NUCLEOTIDE SEQUENCE [LARGE SCALE GENOMIC DNA]</scope>
    <source>
        <strain evidence="4 5">AU10456</strain>
    </source>
</reference>
<comment type="caution">
    <text evidence="4">The sequence shown here is derived from an EMBL/GenBank/DDBJ whole genome shotgun (WGS) entry which is preliminary data.</text>
</comment>
<keyword evidence="1" id="KW-0479">Metal-binding</keyword>
<accession>A0A261U2N1</accession>
<evidence type="ECO:0000313" key="4">
    <source>
        <dbReference type="EMBL" id="OZI55672.1"/>
    </source>
</evidence>
<keyword evidence="1" id="KW-0560">Oxidoreductase</keyword>
<dbReference type="GO" id="GO:0046872">
    <property type="term" value="F:metal ion binding"/>
    <property type="evidence" value="ECO:0007669"/>
    <property type="project" value="UniProtKB-KW"/>
</dbReference>
<proteinExistence type="inferred from homology"/>
<gene>
    <name evidence="4" type="ORF">CAL25_02625</name>
</gene>
<feature type="domain" description="Fe2OG dioxygenase" evidence="3">
    <location>
        <begin position="127"/>
        <end position="250"/>
    </location>
</feature>
<dbReference type="Proteomes" id="UP000216913">
    <property type="component" value="Unassembled WGS sequence"/>
</dbReference>
<dbReference type="EMBL" id="NEVP01000001">
    <property type="protein sequence ID" value="OZI55672.1"/>
    <property type="molecule type" value="Genomic_DNA"/>
</dbReference>
<feature type="region of interest" description="Disordered" evidence="2">
    <location>
        <begin position="113"/>
        <end position="137"/>
    </location>
</feature>
<evidence type="ECO:0000256" key="2">
    <source>
        <dbReference type="SAM" id="MobiDB-lite"/>
    </source>
</evidence>
<dbReference type="InterPro" id="IPR005123">
    <property type="entry name" value="Oxoglu/Fe-dep_dioxygenase_dom"/>
</dbReference>
<dbReference type="OrthoDB" id="9781972at2"/>
<evidence type="ECO:0000313" key="5">
    <source>
        <dbReference type="Proteomes" id="UP000216913"/>
    </source>
</evidence>
<evidence type="ECO:0000256" key="1">
    <source>
        <dbReference type="RuleBase" id="RU003682"/>
    </source>
</evidence>
<evidence type="ECO:0000259" key="3">
    <source>
        <dbReference type="PROSITE" id="PS51471"/>
    </source>
</evidence>
<protein>
    <recommendedName>
        <fullName evidence="3">Fe2OG dioxygenase domain-containing protein</fullName>
    </recommendedName>
</protein>
<keyword evidence="5" id="KW-1185">Reference proteome</keyword>
<sequence>MAVCRAIAGAWRASRNCCAAKAPGHRPGPRVNDTGPSGARLDALTESLRTRGHALWPEAFDPQECEALVAGAAVPAEPRRIALAASWLDRIEALRRGLAPLAAQWRPATYAPFEGDGAARHPAQSGPLEGEGVAKHPPPDVWLTHTDASTDCPVVTSGDGDAGFGLLFIVLLNRAGVDFSGGELVLAEQRPRMQTRPHVVPLAQGGLAVIAAAGRPVQGARGPYRVLMRHGVARVREGRRLALMLGWPLSRDAL</sequence>
<comment type="similarity">
    <text evidence="1">Belongs to the iron/ascorbate-dependent oxidoreductase family.</text>
</comment>
<dbReference type="Pfam" id="PF09859">
    <property type="entry name" value="Oxygenase-NA"/>
    <property type="match status" value="1"/>
</dbReference>
<keyword evidence="1" id="KW-0408">Iron</keyword>
<name>A0A261U2N1_9BORD</name>